<dbReference type="OrthoDB" id="5865680at2759"/>
<evidence type="ECO:0000256" key="1">
    <source>
        <dbReference type="SAM" id="MobiDB-lite"/>
    </source>
</evidence>
<feature type="compositionally biased region" description="Polar residues" evidence="1">
    <location>
        <begin position="32"/>
        <end position="64"/>
    </location>
</feature>
<accession>A0A3P6NC19</accession>
<organism evidence="2 3">
    <name type="scientific">Anisakis simplex</name>
    <name type="common">Herring worm</name>
    <dbReference type="NCBI Taxonomy" id="6269"/>
    <lineage>
        <taxon>Eukaryota</taxon>
        <taxon>Metazoa</taxon>
        <taxon>Ecdysozoa</taxon>
        <taxon>Nematoda</taxon>
        <taxon>Chromadorea</taxon>
        <taxon>Rhabditida</taxon>
        <taxon>Spirurina</taxon>
        <taxon>Ascaridomorpha</taxon>
        <taxon>Ascaridoidea</taxon>
        <taxon>Anisakidae</taxon>
        <taxon>Anisakis</taxon>
        <taxon>Anisakis simplex complex</taxon>
    </lineage>
</organism>
<feature type="region of interest" description="Disordered" evidence="1">
    <location>
        <begin position="1"/>
        <end position="73"/>
    </location>
</feature>
<evidence type="ECO:0000313" key="3">
    <source>
        <dbReference type="Proteomes" id="UP000267096"/>
    </source>
</evidence>
<keyword evidence="3" id="KW-1185">Reference proteome</keyword>
<proteinExistence type="predicted"/>
<sequence length="126" mass="14456">MNQIRKTRSRDVKSNGGNTDGVRKRFLLSPVSHLNSTEIKSNNEKPTTPVISSDHMSNSPSNPLLETPAYEDNLKKMPSERRYSAIRRFMSRFYSCLCPPDRDWTITSVQVSSNEQQQHIKTKSIE</sequence>
<evidence type="ECO:0000313" key="2">
    <source>
        <dbReference type="EMBL" id="VDK19989.1"/>
    </source>
</evidence>
<gene>
    <name evidence="2" type="ORF">ASIM_LOCUS2460</name>
</gene>
<dbReference type="Proteomes" id="UP000267096">
    <property type="component" value="Unassembled WGS sequence"/>
</dbReference>
<dbReference type="EMBL" id="UYRR01003309">
    <property type="protein sequence ID" value="VDK19989.1"/>
    <property type="molecule type" value="Genomic_DNA"/>
</dbReference>
<dbReference type="AlphaFoldDB" id="A0A3P6NC19"/>
<reference evidence="2 3" key="1">
    <citation type="submission" date="2018-11" db="EMBL/GenBank/DDBJ databases">
        <authorList>
            <consortium name="Pathogen Informatics"/>
        </authorList>
    </citation>
    <scope>NUCLEOTIDE SEQUENCE [LARGE SCALE GENOMIC DNA]</scope>
</reference>
<name>A0A3P6NC19_ANISI</name>
<protein>
    <submittedName>
        <fullName evidence="2">Uncharacterized protein</fullName>
    </submittedName>
</protein>